<protein>
    <submittedName>
        <fullName evidence="1">Uncharacterized protein</fullName>
    </submittedName>
</protein>
<proteinExistence type="predicted"/>
<evidence type="ECO:0000313" key="1">
    <source>
        <dbReference type="EMBL" id="SFF27696.1"/>
    </source>
</evidence>
<keyword evidence="2" id="KW-1185">Reference proteome</keyword>
<name>A0A1I2HG04_9BACL</name>
<reference evidence="2" key="1">
    <citation type="submission" date="2016-10" db="EMBL/GenBank/DDBJ databases">
        <authorList>
            <person name="Varghese N."/>
            <person name="Submissions S."/>
        </authorList>
    </citation>
    <scope>NUCLEOTIDE SEQUENCE [LARGE SCALE GENOMIC DNA]</scope>
    <source>
        <strain evidence="2">CGMCC 1.10223</strain>
    </source>
</reference>
<evidence type="ECO:0000313" key="2">
    <source>
        <dbReference type="Proteomes" id="UP000183410"/>
    </source>
</evidence>
<sequence>MNATLTRQQKLQHKAAVLKQYEVYGYQVAYYVLENEALAAQAAMQAFKQLFQDEQFFEQPQPVQKQQTKRAVMKQSLLSKCAALQSSHGIT</sequence>
<dbReference type="AlphaFoldDB" id="A0A1I2HG04"/>
<accession>A0A1I2HG04</accession>
<dbReference type="RefSeq" id="WP_046233765.1">
    <property type="nucleotide sequence ID" value="NZ_FONN01000022.1"/>
</dbReference>
<dbReference type="Proteomes" id="UP000183410">
    <property type="component" value="Unassembled WGS sequence"/>
</dbReference>
<gene>
    <name evidence="1" type="ORF">SAMN04487969_12238</name>
</gene>
<organism evidence="1 2">
    <name type="scientific">Paenibacillus algorifonticola</name>
    <dbReference type="NCBI Taxonomy" id="684063"/>
    <lineage>
        <taxon>Bacteria</taxon>
        <taxon>Bacillati</taxon>
        <taxon>Bacillota</taxon>
        <taxon>Bacilli</taxon>
        <taxon>Bacillales</taxon>
        <taxon>Paenibacillaceae</taxon>
        <taxon>Paenibacillus</taxon>
    </lineage>
</organism>
<dbReference type="OrthoDB" id="2664140at2"/>
<dbReference type="EMBL" id="FONN01000022">
    <property type="protein sequence ID" value="SFF27696.1"/>
    <property type="molecule type" value="Genomic_DNA"/>
</dbReference>